<evidence type="ECO:0000256" key="1">
    <source>
        <dbReference type="SAM" id="SignalP"/>
    </source>
</evidence>
<gene>
    <name evidence="2" type="ORF">GWC95_18730</name>
</gene>
<name>A0ABX0A068_9BACT</name>
<dbReference type="EMBL" id="JAACJS010000015">
    <property type="protein sequence ID" value="NCI51967.1"/>
    <property type="molecule type" value="Genomic_DNA"/>
</dbReference>
<reference evidence="2 3" key="1">
    <citation type="submission" date="2020-01" db="EMBL/GenBank/DDBJ databases">
        <title>Genome analysis.</title>
        <authorList>
            <person name="Wu S."/>
            <person name="Wang G."/>
        </authorList>
    </citation>
    <scope>NUCLEOTIDE SEQUENCE [LARGE SCALE GENOMIC DNA]</scope>
    <source>
        <strain evidence="2 3">SYL130</strain>
    </source>
</reference>
<evidence type="ECO:0008006" key="4">
    <source>
        <dbReference type="Google" id="ProtNLM"/>
    </source>
</evidence>
<feature type="chain" id="PRO_5047032609" description="DKNYY family protein" evidence="1">
    <location>
        <begin position="25"/>
        <end position="245"/>
    </location>
</feature>
<feature type="signal peptide" evidence="1">
    <location>
        <begin position="1"/>
        <end position="24"/>
    </location>
</feature>
<sequence length="245" mass="28075">MKTKSTYWKVCLILCLSVSVATQAQRGRHYSYGGGYYPVRGQFFSRLPGMFLSLNFGGNPYYYSGGAYYRPYGAYFSVTVPPFGLHVNVLPRGYWPLRMGNYPYYYHNGIFYRQTNRDYEVVQAPVGAEVPFIPRDAKAMVIDGEKYYEYNGTYFKDYIKPNGELWYTVEGKHGVLNTDKNTNANNYPTPPPADTRPSIGEVFDTLPAGCKTIVINNKKYFLSADNVYYEEVMDAKQVRYRVAGK</sequence>
<proteinExistence type="predicted"/>
<comment type="caution">
    <text evidence="2">The sequence shown here is derived from an EMBL/GenBank/DDBJ whole genome shotgun (WGS) entry which is preliminary data.</text>
</comment>
<keyword evidence="3" id="KW-1185">Reference proteome</keyword>
<accession>A0ABX0A068</accession>
<evidence type="ECO:0000313" key="2">
    <source>
        <dbReference type="EMBL" id="NCI51967.1"/>
    </source>
</evidence>
<dbReference type="Pfam" id="PF20125">
    <property type="entry name" value="DUF6515"/>
    <property type="match status" value="1"/>
</dbReference>
<keyword evidence="1" id="KW-0732">Signal</keyword>
<organism evidence="2 3">
    <name type="scientific">Sediminibacterium roseum</name>
    <dbReference type="NCBI Taxonomy" id="1978412"/>
    <lineage>
        <taxon>Bacteria</taxon>
        <taxon>Pseudomonadati</taxon>
        <taxon>Bacteroidota</taxon>
        <taxon>Chitinophagia</taxon>
        <taxon>Chitinophagales</taxon>
        <taxon>Chitinophagaceae</taxon>
        <taxon>Sediminibacterium</taxon>
    </lineage>
</organism>
<dbReference type="Proteomes" id="UP000753802">
    <property type="component" value="Unassembled WGS sequence"/>
</dbReference>
<evidence type="ECO:0000313" key="3">
    <source>
        <dbReference type="Proteomes" id="UP000753802"/>
    </source>
</evidence>
<protein>
    <recommendedName>
        <fullName evidence="4">DKNYY family protein</fullName>
    </recommendedName>
</protein>
<dbReference type="RefSeq" id="WP_161820229.1">
    <property type="nucleotide sequence ID" value="NZ_JAACJS010000015.1"/>
</dbReference>
<dbReference type="InterPro" id="IPR045398">
    <property type="entry name" value="DUF6515"/>
</dbReference>